<dbReference type="KEGG" id="ovb:NB640_07535"/>
<name>A0A9E9P2E4_9BURK</name>
<keyword evidence="2" id="KW-0813">Transport</keyword>
<dbReference type="SUPFAM" id="SSF55804">
    <property type="entry name" value="Phoshotransferase/anion transport protein"/>
    <property type="match status" value="1"/>
</dbReference>
<sequence length="158" mass="17269">MTTNLSRIIPPENIVLDLEATGKQQLFDKVAERFEKQCALPAATIAENLLEREKLASTGLGHGVAVPHGRIEGLKSPTAALVRLAEPLAFDSPDGKPVDLMVVLLIPDNVTQKHLEILSEIAEMFSDADFRDALTHEKSSAAVHDMLISWLPAHMKKT</sequence>
<proteinExistence type="predicted"/>
<evidence type="ECO:0000259" key="1">
    <source>
        <dbReference type="PROSITE" id="PS51094"/>
    </source>
</evidence>
<dbReference type="GO" id="GO:0030295">
    <property type="term" value="F:protein kinase activator activity"/>
    <property type="evidence" value="ECO:0007669"/>
    <property type="project" value="TreeGrafter"/>
</dbReference>
<keyword evidence="2" id="KW-0762">Sugar transport</keyword>
<dbReference type="PROSITE" id="PS00372">
    <property type="entry name" value="PTS_EIIA_TYPE_2_HIS"/>
    <property type="match status" value="1"/>
</dbReference>
<keyword evidence="3" id="KW-1185">Reference proteome</keyword>
<dbReference type="PANTHER" id="PTHR47738:SF1">
    <property type="entry name" value="NITROGEN REGULATORY PROTEIN"/>
    <property type="match status" value="1"/>
</dbReference>
<gene>
    <name evidence="2" type="ORF">NB640_07535</name>
</gene>
<dbReference type="Pfam" id="PF00359">
    <property type="entry name" value="PTS_EIIA_2"/>
    <property type="match status" value="1"/>
</dbReference>
<protein>
    <submittedName>
        <fullName evidence="2">PTS sugar transporter subunit IIA</fullName>
    </submittedName>
</protein>
<dbReference type="Gene3D" id="3.40.930.10">
    <property type="entry name" value="Mannitol-specific EII, Chain A"/>
    <property type="match status" value="1"/>
</dbReference>
<accession>A0A9E9P2E4</accession>
<reference evidence="2" key="1">
    <citation type="journal article" date="2022" name="Front. Microbiol.">
        <title>New perspectives on an old grouping: The genomic and phenotypic variability of Oxalobacter formigenes and the implications for calcium oxalate stone prevention.</title>
        <authorList>
            <person name="Chmiel J.A."/>
            <person name="Carr C."/>
            <person name="Stuivenberg G.A."/>
            <person name="Venema R."/>
            <person name="Chanyi R.M."/>
            <person name="Al K.F."/>
            <person name="Giguere D."/>
            <person name="Say H."/>
            <person name="Akouris P.P."/>
            <person name="Dominguez Romero S.A."/>
            <person name="Kwong A."/>
            <person name="Tai V."/>
            <person name="Koval S.F."/>
            <person name="Razvi H."/>
            <person name="Bjazevic J."/>
            <person name="Burton J.P."/>
        </authorList>
    </citation>
    <scope>NUCLEOTIDE SEQUENCE</scope>
    <source>
        <strain evidence="2">WoOx3</strain>
    </source>
</reference>
<dbReference type="InterPro" id="IPR051541">
    <property type="entry name" value="PTS_SugarTrans_NitroReg"/>
</dbReference>
<dbReference type="EMBL" id="CP098242">
    <property type="protein sequence ID" value="WAW09135.1"/>
    <property type="molecule type" value="Genomic_DNA"/>
</dbReference>
<dbReference type="RefSeq" id="WP_269308129.1">
    <property type="nucleotide sequence ID" value="NZ_CP098242.1"/>
</dbReference>
<organism evidence="2 3">
    <name type="scientific">Oxalobacter vibrioformis</name>
    <dbReference type="NCBI Taxonomy" id="933080"/>
    <lineage>
        <taxon>Bacteria</taxon>
        <taxon>Pseudomonadati</taxon>
        <taxon>Pseudomonadota</taxon>
        <taxon>Betaproteobacteria</taxon>
        <taxon>Burkholderiales</taxon>
        <taxon>Oxalobacteraceae</taxon>
        <taxon>Oxalobacter</taxon>
    </lineage>
</organism>
<feature type="domain" description="PTS EIIA type-2" evidence="1">
    <location>
        <begin position="7"/>
        <end position="150"/>
    </location>
</feature>
<dbReference type="CDD" id="cd00211">
    <property type="entry name" value="PTS_IIA_fru"/>
    <property type="match status" value="1"/>
</dbReference>
<dbReference type="InterPro" id="IPR002178">
    <property type="entry name" value="PTS_EIIA_type-2_dom"/>
</dbReference>
<evidence type="ECO:0000313" key="3">
    <source>
        <dbReference type="Proteomes" id="UP001156215"/>
    </source>
</evidence>
<dbReference type="InterPro" id="IPR016152">
    <property type="entry name" value="PTrfase/Anion_transptr"/>
</dbReference>
<dbReference type="PANTHER" id="PTHR47738">
    <property type="entry name" value="PTS SYSTEM FRUCTOSE-LIKE EIIA COMPONENT-RELATED"/>
    <property type="match status" value="1"/>
</dbReference>
<dbReference type="PROSITE" id="PS51094">
    <property type="entry name" value="PTS_EIIA_TYPE_2"/>
    <property type="match status" value="1"/>
</dbReference>
<dbReference type="Proteomes" id="UP001156215">
    <property type="component" value="Chromosome"/>
</dbReference>
<dbReference type="AlphaFoldDB" id="A0A9E9P2E4"/>
<evidence type="ECO:0000313" key="2">
    <source>
        <dbReference type="EMBL" id="WAW09135.1"/>
    </source>
</evidence>